<comment type="similarity">
    <text evidence="2">Belongs to the EamA transporter family.</text>
</comment>
<evidence type="ECO:0000313" key="6">
    <source>
        <dbReference type="EMBL" id="EGG30114.1"/>
    </source>
</evidence>
<keyword evidence="3" id="KW-0812">Transmembrane</keyword>
<accession>F3L0Q7</accession>
<dbReference type="Pfam" id="PF00892">
    <property type="entry name" value="EamA"/>
    <property type="match status" value="2"/>
</dbReference>
<dbReference type="InterPro" id="IPR000620">
    <property type="entry name" value="EamA_dom"/>
</dbReference>
<organism evidence="6 7">
    <name type="scientific">Aequoribacter fuscus</name>
    <dbReference type="NCBI Taxonomy" id="2518989"/>
    <lineage>
        <taxon>Bacteria</taxon>
        <taxon>Pseudomonadati</taxon>
        <taxon>Pseudomonadota</taxon>
        <taxon>Gammaproteobacteria</taxon>
        <taxon>Cellvibrionales</taxon>
        <taxon>Halieaceae</taxon>
        <taxon>Aequoribacter</taxon>
    </lineage>
</organism>
<evidence type="ECO:0000256" key="4">
    <source>
        <dbReference type="ARBA" id="ARBA00022989"/>
    </source>
</evidence>
<protein>
    <submittedName>
        <fullName evidence="6">Permease of the drug/metabolite transporter (DMT) superfamily</fullName>
    </submittedName>
</protein>
<dbReference type="InterPro" id="IPR037185">
    <property type="entry name" value="EmrE-like"/>
</dbReference>
<dbReference type="Proteomes" id="UP000005615">
    <property type="component" value="Unassembled WGS sequence"/>
</dbReference>
<evidence type="ECO:0000256" key="3">
    <source>
        <dbReference type="ARBA" id="ARBA00022692"/>
    </source>
</evidence>
<dbReference type="PANTHER" id="PTHR32322:SF2">
    <property type="entry name" value="EAMA DOMAIN-CONTAINING PROTEIN"/>
    <property type="match status" value="1"/>
</dbReference>
<dbReference type="PANTHER" id="PTHR32322">
    <property type="entry name" value="INNER MEMBRANE TRANSPORTER"/>
    <property type="match status" value="1"/>
</dbReference>
<reference evidence="6 7" key="1">
    <citation type="journal article" date="2011" name="J. Bacteriol.">
        <title>Genome sequence of strain IMCC3088, a proteorhodopsin-containing marine bacterium belonging to the OM60/NOR5 clade.</title>
        <authorList>
            <person name="Jang Y."/>
            <person name="Oh H.M."/>
            <person name="Kang I."/>
            <person name="Lee K."/>
            <person name="Yang S.J."/>
            <person name="Cho J.C."/>
        </authorList>
    </citation>
    <scope>NUCLEOTIDE SEQUENCE [LARGE SCALE GENOMIC DNA]</scope>
    <source>
        <strain evidence="6 7">IMCC3088</strain>
    </source>
</reference>
<evidence type="ECO:0000256" key="5">
    <source>
        <dbReference type="ARBA" id="ARBA00023136"/>
    </source>
</evidence>
<evidence type="ECO:0000256" key="1">
    <source>
        <dbReference type="ARBA" id="ARBA00004141"/>
    </source>
</evidence>
<dbReference type="AlphaFoldDB" id="F3L0Q7"/>
<comment type="subcellular location">
    <subcellularLocation>
        <location evidence="1">Membrane</location>
        <topology evidence="1">Multi-pass membrane protein</topology>
    </subcellularLocation>
</comment>
<keyword evidence="5" id="KW-0472">Membrane</keyword>
<name>F3L0Q7_9GAMM</name>
<dbReference type="SUPFAM" id="SSF103481">
    <property type="entry name" value="Multidrug resistance efflux transporter EmrE"/>
    <property type="match status" value="2"/>
</dbReference>
<evidence type="ECO:0000256" key="2">
    <source>
        <dbReference type="ARBA" id="ARBA00007362"/>
    </source>
</evidence>
<gene>
    <name evidence="6" type="ORF">IMCC3088_999</name>
</gene>
<proteinExistence type="inferred from homology"/>
<comment type="caution">
    <text evidence="6">The sequence shown here is derived from an EMBL/GenBank/DDBJ whole genome shotgun (WGS) entry which is preliminary data.</text>
</comment>
<dbReference type="InterPro" id="IPR050638">
    <property type="entry name" value="AA-Vitamin_Transporters"/>
</dbReference>
<dbReference type="OrthoDB" id="5729944at2"/>
<dbReference type="EMBL" id="AEIG01000024">
    <property type="protein sequence ID" value="EGG30114.1"/>
    <property type="molecule type" value="Genomic_DNA"/>
</dbReference>
<dbReference type="GO" id="GO:0016020">
    <property type="term" value="C:membrane"/>
    <property type="evidence" value="ECO:0007669"/>
    <property type="project" value="UniProtKB-SubCell"/>
</dbReference>
<dbReference type="RefSeq" id="WP_009575289.1">
    <property type="nucleotide sequence ID" value="NZ_AEIG01000024.1"/>
</dbReference>
<dbReference type="eggNOG" id="COG0697">
    <property type="taxonomic scope" value="Bacteria"/>
</dbReference>
<evidence type="ECO:0000313" key="7">
    <source>
        <dbReference type="Proteomes" id="UP000005615"/>
    </source>
</evidence>
<keyword evidence="7" id="KW-1185">Reference proteome</keyword>
<keyword evidence="4" id="KW-1133">Transmembrane helix</keyword>
<sequence length="291" mass="31412">MNRSKQALVLGLSAVLLWSTVATAFKIALRYLDVFSLVCLASVVSACVLVCWLVAQGRMTELLTALRNQPLKYFIMACINPLLYYVILLTAYDLLPAQQAQTINYTWAIILSLLAAPVLGQRLQRKDLVAIAVGYLGVVIIATEGSFHLGAIQSTLGLILALVSTLVWAGFWLANTRLQEPKDVALAAMFVMSCPVAIAYLAYGGGLAQLSWQGLGAAVYIGLFEMGVTFLLWSQALSRAVNVARVANLIFLAPVLSLVLIQLVLDEPIHPATVVGFALIVPAILLQQRDA</sequence>